<evidence type="ECO:0000313" key="1">
    <source>
        <dbReference type="EMBL" id="SUD38173.1"/>
    </source>
</evidence>
<dbReference type="Proteomes" id="UP000254260">
    <property type="component" value="Unassembled WGS sequence"/>
</dbReference>
<accession>A0A379IR36</accession>
<gene>
    <name evidence="1" type="ORF">NCTC10899_00943</name>
</gene>
<dbReference type="AlphaFoldDB" id="A0A379IR36"/>
<sequence>MARCLIISKKPRGVARRLRALDRWAASFERNFPQDIPAGERYWNWKIPVLFSLVEGRHTNPQIQAHCAQALINACQHLMRAKPPEAENWRVTAVICLPDFFTSEVCLYLDEDYFQAHTRASVSAHGNSRHLAPLSLSETWSLQLVDGCGELGTEIDYLDEDQPDGRFIAQPWYFGEVMPR</sequence>
<evidence type="ECO:0008006" key="3">
    <source>
        <dbReference type="Google" id="ProtNLM"/>
    </source>
</evidence>
<reference evidence="1 2" key="1">
    <citation type="submission" date="2018-06" db="EMBL/GenBank/DDBJ databases">
        <authorList>
            <consortium name="Pathogen Informatics"/>
            <person name="Doyle S."/>
        </authorList>
    </citation>
    <scope>NUCLEOTIDE SEQUENCE [LARGE SCALE GENOMIC DNA]</scope>
    <source>
        <strain evidence="1 2">NCTC10899</strain>
    </source>
</reference>
<dbReference type="InterPro" id="IPR025075">
    <property type="entry name" value="DUF3916"/>
</dbReference>
<dbReference type="EMBL" id="UGUU01000001">
    <property type="protein sequence ID" value="SUD38173.1"/>
    <property type="molecule type" value="Genomic_DNA"/>
</dbReference>
<protein>
    <recommendedName>
        <fullName evidence="3">DUF3916 domain-containing protein</fullName>
    </recommendedName>
</protein>
<dbReference type="Pfam" id="PF13079">
    <property type="entry name" value="DUF3916"/>
    <property type="match status" value="1"/>
</dbReference>
<evidence type="ECO:0000313" key="2">
    <source>
        <dbReference type="Proteomes" id="UP000254260"/>
    </source>
</evidence>
<proteinExistence type="predicted"/>
<organism evidence="1 2">
    <name type="scientific">Ectopseudomonas mendocina</name>
    <name type="common">Pseudomonas mendocina</name>
    <dbReference type="NCBI Taxonomy" id="300"/>
    <lineage>
        <taxon>Bacteria</taxon>
        <taxon>Pseudomonadati</taxon>
        <taxon>Pseudomonadota</taxon>
        <taxon>Gammaproteobacteria</taxon>
        <taxon>Pseudomonadales</taxon>
        <taxon>Pseudomonadaceae</taxon>
        <taxon>Ectopseudomonas</taxon>
    </lineage>
</organism>
<name>A0A379IR36_ECTME</name>